<evidence type="ECO:0000313" key="1">
    <source>
        <dbReference type="EMBL" id="CAH1421206.1"/>
    </source>
</evidence>
<dbReference type="Proteomes" id="UP001157418">
    <property type="component" value="Unassembled WGS sequence"/>
</dbReference>
<dbReference type="AlphaFoldDB" id="A0AAU9M274"/>
<accession>A0AAU9M274</accession>
<gene>
    <name evidence="1" type="ORF">LVIROSA_LOCUS8619</name>
</gene>
<name>A0AAU9M274_9ASTR</name>
<comment type="caution">
    <text evidence="1">The sequence shown here is derived from an EMBL/GenBank/DDBJ whole genome shotgun (WGS) entry which is preliminary data.</text>
</comment>
<evidence type="ECO:0000313" key="2">
    <source>
        <dbReference type="Proteomes" id="UP001157418"/>
    </source>
</evidence>
<keyword evidence="2" id="KW-1185">Reference proteome</keyword>
<protein>
    <submittedName>
        <fullName evidence="1">Uncharacterized protein</fullName>
    </submittedName>
</protein>
<sequence length="87" mass="9201">MKVTYVAAGVERGKQVVLVSSSGSGSGPSEPGVVARSTDVMHTSIRSFAETDFISYLRLGELCLADLHQLCSEEEDVVPDDDIEGGV</sequence>
<reference evidence="1 2" key="1">
    <citation type="submission" date="2022-01" db="EMBL/GenBank/DDBJ databases">
        <authorList>
            <person name="Xiong W."/>
            <person name="Schranz E."/>
        </authorList>
    </citation>
    <scope>NUCLEOTIDE SEQUENCE [LARGE SCALE GENOMIC DNA]</scope>
</reference>
<dbReference type="EMBL" id="CAKMRJ010001112">
    <property type="protein sequence ID" value="CAH1421206.1"/>
    <property type="molecule type" value="Genomic_DNA"/>
</dbReference>
<organism evidence="1 2">
    <name type="scientific">Lactuca virosa</name>
    <dbReference type="NCBI Taxonomy" id="75947"/>
    <lineage>
        <taxon>Eukaryota</taxon>
        <taxon>Viridiplantae</taxon>
        <taxon>Streptophyta</taxon>
        <taxon>Embryophyta</taxon>
        <taxon>Tracheophyta</taxon>
        <taxon>Spermatophyta</taxon>
        <taxon>Magnoliopsida</taxon>
        <taxon>eudicotyledons</taxon>
        <taxon>Gunneridae</taxon>
        <taxon>Pentapetalae</taxon>
        <taxon>asterids</taxon>
        <taxon>campanulids</taxon>
        <taxon>Asterales</taxon>
        <taxon>Asteraceae</taxon>
        <taxon>Cichorioideae</taxon>
        <taxon>Cichorieae</taxon>
        <taxon>Lactucinae</taxon>
        <taxon>Lactuca</taxon>
    </lineage>
</organism>
<proteinExistence type="predicted"/>